<dbReference type="Proteomes" id="UP001208888">
    <property type="component" value="Unassembled WGS sequence"/>
</dbReference>
<evidence type="ECO:0000313" key="2">
    <source>
        <dbReference type="Proteomes" id="UP001208888"/>
    </source>
</evidence>
<gene>
    <name evidence="1" type="ORF">NB703_000851</name>
</gene>
<evidence type="ECO:0000313" key="1">
    <source>
        <dbReference type="EMBL" id="MCW0342758.1"/>
    </source>
</evidence>
<sequence>MTQAKTDFFIAFFMDAEPENPYANVFFFC</sequence>
<comment type="caution">
    <text evidence="1">The sequence shown here is derived from an EMBL/GenBank/DDBJ whole genome shotgun (WGS) entry which is preliminary data.</text>
</comment>
<name>A0AAJ1CWI8_PANAN</name>
<reference evidence="1" key="1">
    <citation type="submission" date="2022-06" db="EMBL/GenBank/DDBJ databases">
        <title>Dynamics of rice microbiomes reveals core vertical transmitted seed endophytes.</title>
        <authorList>
            <person name="Liao K."/>
            <person name="Zhang X."/>
        </authorList>
    </citation>
    <scope>NUCLEOTIDE SEQUENCE</scope>
    <source>
        <strain evidence="1">JT1-17</strain>
    </source>
</reference>
<protein>
    <submittedName>
        <fullName evidence="1">Uncharacterized protein</fullName>
    </submittedName>
</protein>
<proteinExistence type="predicted"/>
<dbReference type="AlphaFoldDB" id="A0AAJ1CWI8"/>
<accession>A0AAJ1CWI8</accession>
<organism evidence="1 2">
    <name type="scientific">Pantoea ananas</name>
    <name type="common">Erwinia uredovora</name>
    <dbReference type="NCBI Taxonomy" id="553"/>
    <lineage>
        <taxon>Bacteria</taxon>
        <taxon>Pseudomonadati</taxon>
        <taxon>Pseudomonadota</taxon>
        <taxon>Gammaproteobacteria</taxon>
        <taxon>Enterobacterales</taxon>
        <taxon>Erwiniaceae</taxon>
        <taxon>Pantoea</taxon>
    </lineage>
</organism>
<dbReference type="EMBL" id="JANFVX010000002">
    <property type="protein sequence ID" value="MCW0342758.1"/>
    <property type="molecule type" value="Genomic_DNA"/>
</dbReference>